<dbReference type="PANTHER" id="PTHR47941">
    <property type="entry name" value="PENTATRICOPEPTIDE REPEAT-CONTAINING PROTEIN 3, MITOCHONDRIAL"/>
    <property type="match status" value="1"/>
</dbReference>
<evidence type="ECO:0000313" key="4">
    <source>
        <dbReference type="EMBL" id="GAA0162227.1"/>
    </source>
</evidence>
<name>A0AAV3QGI7_LITER</name>
<dbReference type="Proteomes" id="UP001454036">
    <property type="component" value="Unassembled WGS sequence"/>
</dbReference>
<dbReference type="NCBIfam" id="TIGR00756">
    <property type="entry name" value="PPR"/>
    <property type="match status" value="2"/>
</dbReference>
<gene>
    <name evidence="4" type="ORF">LIER_18362</name>
</gene>
<accession>A0AAV3QGI7</accession>
<organism evidence="4 5">
    <name type="scientific">Lithospermum erythrorhizon</name>
    <name type="common">Purple gromwell</name>
    <name type="synonym">Lithospermum officinale var. erythrorhizon</name>
    <dbReference type="NCBI Taxonomy" id="34254"/>
    <lineage>
        <taxon>Eukaryota</taxon>
        <taxon>Viridiplantae</taxon>
        <taxon>Streptophyta</taxon>
        <taxon>Embryophyta</taxon>
        <taxon>Tracheophyta</taxon>
        <taxon>Spermatophyta</taxon>
        <taxon>Magnoliopsida</taxon>
        <taxon>eudicotyledons</taxon>
        <taxon>Gunneridae</taxon>
        <taxon>Pentapetalae</taxon>
        <taxon>asterids</taxon>
        <taxon>lamiids</taxon>
        <taxon>Boraginales</taxon>
        <taxon>Boraginaceae</taxon>
        <taxon>Boraginoideae</taxon>
        <taxon>Lithospermeae</taxon>
        <taxon>Lithospermum</taxon>
    </lineage>
</organism>
<evidence type="ECO:0008006" key="6">
    <source>
        <dbReference type="Google" id="ProtNLM"/>
    </source>
</evidence>
<dbReference type="EMBL" id="BAABME010004399">
    <property type="protein sequence ID" value="GAA0162227.1"/>
    <property type="molecule type" value="Genomic_DNA"/>
</dbReference>
<dbReference type="Pfam" id="PF13812">
    <property type="entry name" value="PPR_3"/>
    <property type="match status" value="1"/>
</dbReference>
<dbReference type="Pfam" id="PF01535">
    <property type="entry name" value="PPR"/>
    <property type="match status" value="1"/>
</dbReference>
<dbReference type="InterPro" id="IPR011990">
    <property type="entry name" value="TPR-like_helical_dom_sf"/>
</dbReference>
<evidence type="ECO:0000256" key="2">
    <source>
        <dbReference type="ARBA" id="ARBA00022737"/>
    </source>
</evidence>
<dbReference type="AlphaFoldDB" id="A0AAV3QGI7"/>
<dbReference type="PROSITE" id="PS51375">
    <property type="entry name" value="PPR"/>
    <property type="match status" value="1"/>
</dbReference>
<evidence type="ECO:0000313" key="5">
    <source>
        <dbReference type="Proteomes" id="UP001454036"/>
    </source>
</evidence>
<comment type="caution">
    <text evidence="4">The sequence shown here is derived from an EMBL/GenBank/DDBJ whole genome shotgun (WGS) entry which is preliminary data.</text>
</comment>
<evidence type="ECO:0000256" key="3">
    <source>
        <dbReference type="PROSITE-ProRule" id="PRU00708"/>
    </source>
</evidence>
<dbReference type="Gene3D" id="1.25.40.10">
    <property type="entry name" value="Tetratricopeptide repeat domain"/>
    <property type="match status" value="1"/>
</dbReference>
<sequence length="179" mass="20698">MSLYGKSDMFGHVQKVFGEMPDRNMQRSTKTMNALLSACVEKGVKMFDEMEKNGVNPDLVRINTVLVGLYSNKRFLEGEKMSRRMIEKVKGVSQLDTTGLKPDAFTYRALIRGYYHKGNLKEAKYWYAELIRCECHRDKVTTETVVSFAMKKGDLSCIFSIRSPFYRCYKLNMPSKQLN</sequence>
<evidence type="ECO:0000256" key="1">
    <source>
        <dbReference type="ARBA" id="ARBA00007626"/>
    </source>
</evidence>
<feature type="repeat" description="PPR" evidence="3">
    <location>
        <begin position="103"/>
        <end position="137"/>
    </location>
</feature>
<dbReference type="InterPro" id="IPR002885">
    <property type="entry name" value="PPR_rpt"/>
</dbReference>
<reference evidence="4 5" key="1">
    <citation type="submission" date="2024-01" db="EMBL/GenBank/DDBJ databases">
        <title>The complete chloroplast genome sequence of Lithospermum erythrorhizon: insights into the phylogenetic relationship among Boraginaceae species and the maternal lineages of purple gromwells.</title>
        <authorList>
            <person name="Okada T."/>
            <person name="Watanabe K."/>
        </authorList>
    </citation>
    <scope>NUCLEOTIDE SEQUENCE [LARGE SCALE GENOMIC DNA]</scope>
</reference>
<comment type="similarity">
    <text evidence="1">Belongs to the PPR family. P subfamily.</text>
</comment>
<proteinExistence type="inferred from homology"/>
<keyword evidence="2" id="KW-0677">Repeat</keyword>
<protein>
    <recommendedName>
        <fullName evidence="6">Pentatricopeptide repeat-containing protein</fullName>
    </recommendedName>
</protein>
<keyword evidence="5" id="KW-1185">Reference proteome</keyword>